<evidence type="ECO:0000256" key="1">
    <source>
        <dbReference type="ARBA" id="ARBA00004141"/>
    </source>
</evidence>
<proteinExistence type="predicted"/>
<evidence type="ECO:0000313" key="9">
    <source>
        <dbReference type="Proteomes" id="UP000315783"/>
    </source>
</evidence>
<feature type="region of interest" description="Disordered" evidence="6">
    <location>
        <begin position="31"/>
        <end position="56"/>
    </location>
</feature>
<feature type="transmembrane region" description="Helical" evidence="7">
    <location>
        <begin position="429"/>
        <end position="453"/>
    </location>
</feature>
<dbReference type="EMBL" id="SPUK01000020">
    <property type="protein sequence ID" value="TQV91239.1"/>
    <property type="molecule type" value="Genomic_DNA"/>
</dbReference>
<dbReference type="OrthoDB" id="3257095at2759"/>
<dbReference type="PIRSF" id="PIRSF006060">
    <property type="entry name" value="AA_transporter"/>
    <property type="match status" value="1"/>
</dbReference>
<dbReference type="GO" id="GO:0016020">
    <property type="term" value="C:membrane"/>
    <property type="evidence" value="ECO:0007669"/>
    <property type="project" value="UniProtKB-SubCell"/>
</dbReference>
<evidence type="ECO:0000256" key="3">
    <source>
        <dbReference type="ARBA" id="ARBA00022692"/>
    </source>
</evidence>
<dbReference type="AlphaFoldDB" id="A0A545VMP7"/>
<dbReference type="GO" id="GO:0022857">
    <property type="term" value="F:transmembrane transporter activity"/>
    <property type="evidence" value="ECO:0007669"/>
    <property type="project" value="InterPro"/>
</dbReference>
<name>A0A545VMP7_9HYPO</name>
<evidence type="ECO:0000256" key="6">
    <source>
        <dbReference type="SAM" id="MobiDB-lite"/>
    </source>
</evidence>
<evidence type="ECO:0000256" key="5">
    <source>
        <dbReference type="ARBA" id="ARBA00023136"/>
    </source>
</evidence>
<evidence type="ECO:0000256" key="4">
    <source>
        <dbReference type="ARBA" id="ARBA00022989"/>
    </source>
</evidence>
<feature type="transmembrane region" description="Helical" evidence="7">
    <location>
        <begin position="474"/>
        <end position="493"/>
    </location>
</feature>
<feature type="compositionally biased region" description="Basic and acidic residues" evidence="6">
    <location>
        <begin position="33"/>
        <end position="56"/>
    </location>
</feature>
<evidence type="ECO:0000256" key="7">
    <source>
        <dbReference type="SAM" id="Phobius"/>
    </source>
</evidence>
<comment type="caution">
    <text evidence="8">The sequence shown here is derived from an EMBL/GenBank/DDBJ whole genome shotgun (WGS) entry which is preliminary data.</text>
</comment>
<keyword evidence="2" id="KW-0813">Transport</keyword>
<sequence length="543" mass="59343">MMLAEPSRSNAAQLVTSVSIGSSTAASAVMEVEQGRRSSGGDKATRSNRADVENMRRMGRSQELVRNFRMFSMASFAAMATASWEFGVFQMQPGLVDGGRPGLLYSSLWGFVGFLPIYLSMAEMASMAPIAGAQYHWVSEFAPRSMQKVLSYVSGWTSTLALQAGNALGILLVGSLIQTIIVVNVEDYTAPAWHASLFVIVTIGFAFTGSVVGHGILHYWQNMAFAIHVMVYFAILIPIWVNAPEATHSQVWTQFENRGDWNSMALSILIGQLPGITCHAGVDAAAHMSEEVRNASTAVPQAMLITFAINFALLFPMIVTAVYHMPDLTPALDDATSFPFIYVLRQTMTTGWLTVTLVAIVTIFLGSNIAYLTATSRDLYAFARDDGLPFSNWLSQVSKRHGVPQNAAITTSAISFLLALIYVGSSVAFYAITSLFTVAVLQCYVLGIACVLWRRITYPQTLPHAPFSLGRWGVPINISAVVFGTWGFFWAFWPQVYPVTGDNFNWASPLFLITVIGALINYAISGRKKYFGPVALVDGRKDE</sequence>
<dbReference type="PANTHER" id="PTHR45649:SF4">
    <property type="entry name" value="TRANSPORTER, PUTATIVE (EUROFUNG)-RELATED"/>
    <property type="match status" value="1"/>
</dbReference>
<feature type="transmembrane region" description="Helical" evidence="7">
    <location>
        <begin position="160"/>
        <end position="183"/>
    </location>
</feature>
<dbReference type="Proteomes" id="UP000315783">
    <property type="component" value="Unassembled WGS sequence"/>
</dbReference>
<organism evidence="8 9">
    <name type="scientific">Cordyceps javanica</name>
    <dbReference type="NCBI Taxonomy" id="43265"/>
    <lineage>
        <taxon>Eukaryota</taxon>
        <taxon>Fungi</taxon>
        <taxon>Dikarya</taxon>
        <taxon>Ascomycota</taxon>
        <taxon>Pezizomycotina</taxon>
        <taxon>Sordariomycetes</taxon>
        <taxon>Hypocreomycetidae</taxon>
        <taxon>Hypocreales</taxon>
        <taxon>Cordycipitaceae</taxon>
        <taxon>Cordyceps</taxon>
    </lineage>
</organism>
<keyword evidence="9" id="KW-1185">Reference proteome</keyword>
<feature type="transmembrane region" description="Helical" evidence="7">
    <location>
        <begin position="64"/>
        <end position="82"/>
    </location>
</feature>
<reference evidence="8 9" key="1">
    <citation type="journal article" date="2019" name="Appl. Microbiol. Biotechnol.">
        <title>Genome sequence of Isaria javanica and comparative genome analysis insights into family S53 peptidase evolution in fungal entomopathogens.</title>
        <authorList>
            <person name="Lin R."/>
            <person name="Zhang X."/>
            <person name="Xin B."/>
            <person name="Zou M."/>
            <person name="Gao Y."/>
            <person name="Qin F."/>
            <person name="Hu Q."/>
            <person name="Xie B."/>
            <person name="Cheng X."/>
        </authorList>
    </citation>
    <scope>NUCLEOTIDE SEQUENCE [LARGE SCALE GENOMIC DNA]</scope>
    <source>
        <strain evidence="8 9">IJ1G</strain>
    </source>
</reference>
<comment type="subcellular location">
    <subcellularLocation>
        <location evidence="1">Membrane</location>
        <topology evidence="1">Multi-pass membrane protein</topology>
    </subcellularLocation>
</comment>
<keyword evidence="5 7" id="KW-0472">Membrane</keyword>
<evidence type="ECO:0000256" key="2">
    <source>
        <dbReference type="ARBA" id="ARBA00022448"/>
    </source>
</evidence>
<gene>
    <name evidence="8" type="ORF">IF1G_10120</name>
</gene>
<accession>A0A545VMP7</accession>
<protein>
    <submittedName>
        <fullName evidence="8">GABA permease</fullName>
    </submittedName>
</protein>
<dbReference type="Gene3D" id="1.20.1740.10">
    <property type="entry name" value="Amino acid/polyamine transporter I"/>
    <property type="match status" value="1"/>
</dbReference>
<dbReference type="InterPro" id="IPR002293">
    <property type="entry name" value="AA/rel_permease1"/>
</dbReference>
<dbReference type="STRING" id="43265.A0A545VMP7"/>
<evidence type="ECO:0000313" key="8">
    <source>
        <dbReference type="EMBL" id="TQV91239.1"/>
    </source>
</evidence>
<feature type="transmembrane region" description="Helical" evidence="7">
    <location>
        <begin position="352"/>
        <end position="374"/>
    </location>
</feature>
<feature type="transmembrane region" description="Helical" evidence="7">
    <location>
        <begin position="102"/>
        <end position="119"/>
    </location>
</feature>
<feature type="transmembrane region" description="Helical" evidence="7">
    <location>
        <begin position="505"/>
        <end position="524"/>
    </location>
</feature>
<feature type="transmembrane region" description="Helical" evidence="7">
    <location>
        <begin position="261"/>
        <end position="282"/>
    </location>
</feature>
<dbReference type="Pfam" id="PF13520">
    <property type="entry name" value="AA_permease_2"/>
    <property type="match status" value="1"/>
</dbReference>
<keyword evidence="3 7" id="KW-0812">Transmembrane</keyword>
<keyword evidence="4 7" id="KW-1133">Transmembrane helix</keyword>
<dbReference type="PANTHER" id="PTHR45649">
    <property type="entry name" value="AMINO-ACID PERMEASE BAT1"/>
    <property type="match status" value="1"/>
</dbReference>
<feature type="transmembrane region" description="Helical" evidence="7">
    <location>
        <begin position="406"/>
        <end position="423"/>
    </location>
</feature>
<feature type="transmembrane region" description="Helical" evidence="7">
    <location>
        <begin position="302"/>
        <end position="323"/>
    </location>
</feature>
<feature type="transmembrane region" description="Helical" evidence="7">
    <location>
        <begin position="224"/>
        <end position="241"/>
    </location>
</feature>
<feature type="transmembrane region" description="Helical" evidence="7">
    <location>
        <begin position="195"/>
        <end position="217"/>
    </location>
</feature>